<reference evidence="2" key="1">
    <citation type="journal article" date="2017" name="Genome Biol.">
        <title>Comparative genomics reveals high biological diversity and specific adaptations in the industrially and medically important fungal genus Aspergillus.</title>
        <authorList>
            <person name="de Vries R.P."/>
            <person name="Riley R."/>
            <person name="Wiebenga A."/>
            <person name="Aguilar-Osorio G."/>
            <person name="Amillis S."/>
            <person name="Uchima C.A."/>
            <person name="Anderluh G."/>
            <person name="Asadollahi M."/>
            <person name="Askin M."/>
            <person name="Barry K."/>
            <person name="Battaglia E."/>
            <person name="Bayram O."/>
            <person name="Benocci T."/>
            <person name="Braus-Stromeyer S.A."/>
            <person name="Caldana C."/>
            <person name="Canovas D."/>
            <person name="Cerqueira G.C."/>
            <person name="Chen F."/>
            <person name="Chen W."/>
            <person name="Choi C."/>
            <person name="Clum A."/>
            <person name="Dos Santos R.A."/>
            <person name="Damasio A.R."/>
            <person name="Diallinas G."/>
            <person name="Emri T."/>
            <person name="Fekete E."/>
            <person name="Flipphi M."/>
            <person name="Freyberg S."/>
            <person name="Gallo A."/>
            <person name="Gournas C."/>
            <person name="Habgood R."/>
            <person name="Hainaut M."/>
            <person name="Harispe M.L."/>
            <person name="Henrissat B."/>
            <person name="Hilden K.S."/>
            <person name="Hope R."/>
            <person name="Hossain A."/>
            <person name="Karabika E."/>
            <person name="Karaffa L."/>
            <person name="Karanyi Z."/>
            <person name="Krasevec N."/>
            <person name="Kuo A."/>
            <person name="Kusch H."/>
            <person name="LaButti K."/>
            <person name="Lagendijk E.L."/>
            <person name="Lapidus A."/>
            <person name="Levasseur A."/>
            <person name="Lindquist E."/>
            <person name="Lipzen A."/>
            <person name="Logrieco A.F."/>
            <person name="MacCabe A."/>
            <person name="Maekelae M.R."/>
            <person name="Malavazi I."/>
            <person name="Melin P."/>
            <person name="Meyer V."/>
            <person name="Mielnichuk N."/>
            <person name="Miskei M."/>
            <person name="Molnar A.P."/>
            <person name="Mule G."/>
            <person name="Ngan C.Y."/>
            <person name="Orejas M."/>
            <person name="Orosz E."/>
            <person name="Ouedraogo J.P."/>
            <person name="Overkamp K.M."/>
            <person name="Park H.-S."/>
            <person name="Perrone G."/>
            <person name="Piumi F."/>
            <person name="Punt P.J."/>
            <person name="Ram A.F."/>
            <person name="Ramon A."/>
            <person name="Rauscher S."/>
            <person name="Record E."/>
            <person name="Riano-Pachon D.M."/>
            <person name="Robert V."/>
            <person name="Roehrig J."/>
            <person name="Ruller R."/>
            <person name="Salamov A."/>
            <person name="Salih N.S."/>
            <person name="Samson R.A."/>
            <person name="Sandor E."/>
            <person name="Sanguinetti M."/>
            <person name="Schuetze T."/>
            <person name="Sepcic K."/>
            <person name="Shelest E."/>
            <person name="Sherlock G."/>
            <person name="Sophianopoulou V."/>
            <person name="Squina F.M."/>
            <person name="Sun H."/>
            <person name="Susca A."/>
            <person name="Todd R.B."/>
            <person name="Tsang A."/>
            <person name="Unkles S.E."/>
            <person name="van de Wiele N."/>
            <person name="van Rossen-Uffink D."/>
            <person name="Oliveira J.V."/>
            <person name="Vesth T.C."/>
            <person name="Visser J."/>
            <person name="Yu J.-H."/>
            <person name="Zhou M."/>
            <person name="Andersen M.R."/>
            <person name="Archer D.B."/>
            <person name="Baker S.E."/>
            <person name="Benoit I."/>
            <person name="Brakhage A.A."/>
            <person name="Braus G.H."/>
            <person name="Fischer R."/>
            <person name="Frisvad J.C."/>
            <person name="Goldman G.H."/>
            <person name="Houbraken J."/>
            <person name="Oakley B."/>
            <person name="Pocsi I."/>
            <person name="Scazzocchio C."/>
            <person name="Seiboth B."/>
            <person name="vanKuyk P.A."/>
            <person name="Wortman J."/>
            <person name="Dyer P.S."/>
            <person name="Grigoriev I.V."/>
        </authorList>
    </citation>
    <scope>NUCLEOTIDE SEQUENCE [LARGE SCALE GENOMIC DNA]</scope>
    <source>
        <strain evidence="2">CBS 106.47</strain>
    </source>
</reference>
<dbReference type="AlphaFoldDB" id="A0A1M3T6C2"/>
<gene>
    <name evidence="1" type="ORF">ASPFODRAFT_352290</name>
</gene>
<accession>A0A1M3T6C2</accession>
<evidence type="ECO:0000313" key="1">
    <source>
        <dbReference type="EMBL" id="OJZ82304.1"/>
    </source>
</evidence>
<protein>
    <submittedName>
        <fullName evidence="1">Uncharacterized protein</fullName>
    </submittedName>
</protein>
<dbReference type="VEuPathDB" id="FungiDB:ASPFODRAFT_352290"/>
<dbReference type="EMBL" id="KV878248">
    <property type="protein sequence ID" value="OJZ82304.1"/>
    <property type="molecule type" value="Genomic_DNA"/>
</dbReference>
<name>A0A1M3T6C2_ASPLC</name>
<proteinExistence type="predicted"/>
<sequence length="162" mass="17598">MNPVSPPYTSRHRPKYLGSLQFCARLSSRHCLLVSLPFPQRQGVFRESGVDGRRALHDGLFGLSSILLYSRGQTPRTPRSILDNSSAFTLPRMSVTPARTQGPILNSAIGSATTLHTMAVGPTSGTGEGRLPSRRMHMYADGPSLADLCNNGIHILQCRVAQ</sequence>
<dbReference type="Proteomes" id="UP000184063">
    <property type="component" value="Unassembled WGS sequence"/>
</dbReference>
<organism evidence="1 2">
    <name type="scientific">Aspergillus luchuensis (strain CBS 106.47)</name>
    <dbReference type="NCBI Taxonomy" id="1137211"/>
    <lineage>
        <taxon>Eukaryota</taxon>
        <taxon>Fungi</taxon>
        <taxon>Dikarya</taxon>
        <taxon>Ascomycota</taxon>
        <taxon>Pezizomycotina</taxon>
        <taxon>Eurotiomycetes</taxon>
        <taxon>Eurotiomycetidae</taxon>
        <taxon>Eurotiales</taxon>
        <taxon>Aspergillaceae</taxon>
        <taxon>Aspergillus</taxon>
        <taxon>Aspergillus subgen. Circumdati</taxon>
    </lineage>
</organism>
<evidence type="ECO:0000313" key="2">
    <source>
        <dbReference type="Proteomes" id="UP000184063"/>
    </source>
</evidence>